<proteinExistence type="predicted"/>
<comment type="caution">
    <text evidence="1">The sequence shown here is derived from an EMBL/GenBank/DDBJ whole genome shotgun (WGS) entry which is preliminary data.</text>
</comment>
<dbReference type="Gene3D" id="3.40.50.150">
    <property type="entry name" value="Vaccinia Virus protein VP39"/>
    <property type="match status" value="1"/>
</dbReference>
<dbReference type="SUPFAM" id="SSF53335">
    <property type="entry name" value="S-adenosyl-L-methionine-dependent methyltransferases"/>
    <property type="match status" value="1"/>
</dbReference>
<name>X0ZR66_9ZZZZ</name>
<sequence length="131" mass="15202">GTLRRLYSVDTWKREEVYKAWEETVKKSGCWFYSISAKSSSQEWFKKHPNTMFDLIFIDGDHKEPTITQDFTASYACLNPGGWLAMHNVENNFKSVLRVWETNKHLFSSTGQVLSLAYGRKPDARPSYTPI</sequence>
<organism evidence="1">
    <name type="scientific">marine sediment metagenome</name>
    <dbReference type="NCBI Taxonomy" id="412755"/>
    <lineage>
        <taxon>unclassified sequences</taxon>
        <taxon>metagenomes</taxon>
        <taxon>ecological metagenomes</taxon>
    </lineage>
</organism>
<evidence type="ECO:0000313" key="1">
    <source>
        <dbReference type="EMBL" id="GAG72225.1"/>
    </source>
</evidence>
<dbReference type="InterPro" id="IPR029063">
    <property type="entry name" value="SAM-dependent_MTases_sf"/>
</dbReference>
<gene>
    <name evidence="1" type="ORF">S01H4_15939</name>
</gene>
<reference evidence="1" key="1">
    <citation type="journal article" date="2014" name="Front. Microbiol.">
        <title>High frequency of phylogenetically diverse reductive dehalogenase-homologous genes in deep subseafloor sedimentary metagenomes.</title>
        <authorList>
            <person name="Kawai M."/>
            <person name="Futagami T."/>
            <person name="Toyoda A."/>
            <person name="Takaki Y."/>
            <person name="Nishi S."/>
            <person name="Hori S."/>
            <person name="Arai W."/>
            <person name="Tsubouchi T."/>
            <person name="Morono Y."/>
            <person name="Uchiyama I."/>
            <person name="Ito T."/>
            <person name="Fujiyama A."/>
            <person name="Inagaki F."/>
            <person name="Takami H."/>
        </authorList>
    </citation>
    <scope>NUCLEOTIDE SEQUENCE</scope>
    <source>
        <strain evidence="1">Expedition CK06-06</strain>
    </source>
</reference>
<dbReference type="AlphaFoldDB" id="X0ZR66"/>
<accession>X0ZR66</accession>
<dbReference type="EMBL" id="BART01006984">
    <property type="protein sequence ID" value="GAG72225.1"/>
    <property type="molecule type" value="Genomic_DNA"/>
</dbReference>
<feature type="non-terminal residue" evidence="1">
    <location>
        <position position="1"/>
    </location>
</feature>
<protein>
    <recommendedName>
        <fullName evidence="2">O-methyltransferase domain-containing protein</fullName>
    </recommendedName>
</protein>
<dbReference type="Pfam" id="PF13578">
    <property type="entry name" value="Methyltransf_24"/>
    <property type="match status" value="1"/>
</dbReference>
<evidence type="ECO:0008006" key="2">
    <source>
        <dbReference type="Google" id="ProtNLM"/>
    </source>
</evidence>